<keyword evidence="2" id="KW-1185">Reference proteome</keyword>
<gene>
    <name evidence="1" type="ORF">M421DRAFT_363702</name>
</gene>
<accession>A0A6A5RUD5</accession>
<dbReference type="AlphaFoldDB" id="A0A6A5RUD5"/>
<evidence type="ECO:0000313" key="1">
    <source>
        <dbReference type="EMBL" id="KAF1930980.1"/>
    </source>
</evidence>
<organism evidence="1 2">
    <name type="scientific">Didymella exigua CBS 183.55</name>
    <dbReference type="NCBI Taxonomy" id="1150837"/>
    <lineage>
        <taxon>Eukaryota</taxon>
        <taxon>Fungi</taxon>
        <taxon>Dikarya</taxon>
        <taxon>Ascomycota</taxon>
        <taxon>Pezizomycotina</taxon>
        <taxon>Dothideomycetes</taxon>
        <taxon>Pleosporomycetidae</taxon>
        <taxon>Pleosporales</taxon>
        <taxon>Pleosporineae</taxon>
        <taxon>Didymellaceae</taxon>
        <taxon>Didymella</taxon>
    </lineage>
</organism>
<dbReference type="EMBL" id="ML978962">
    <property type="protein sequence ID" value="KAF1930980.1"/>
    <property type="molecule type" value="Genomic_DNA"/>
</dbReference>
<name>A0A6A5RUD5_9PLEO</name>
<dbReference type="Proteomes" id="UP000800082">
    <property type="component" value="Unassembled WGS sequence"/>
</dbReference>
<reference evidence="1" key="1">
    <citation type="journal article" date="2020" name="Stud. Mycol.">
        <title>101 Dothideomycetes genomes: a test case for predicting lifestyles and emergence of pathogens.</title>
        <authorList>
            <person name="Haridas S."/>
            <person name="Albert R."/>
            <person name="Binder M."/>
            <person name="Bloem J."/>
            <person name="Labutti K."/>
            <person name="Salamov A."/>
            <person name="Andreopoulos B."/>
            <person name="Baker S."/>
            <person name="Barry K."/>
            <person name="Bills G."/>
            <person name="Bluhm B."/>
            <person name="Cannon C."/>
            <person name="Castanera R."/>
            <person name="Culley D."/>
            <person name="Daum C."/>
            <person name="Ezra D."/>
            <person name="Gonzalez J."/>
            <person name="Henrissat B."/>
            <person name="Kuo A."/>
            <person name="Liang C."/>
            <person name="Lipzen A."/>
            <person name="Lutzoni F."/>
            <person name="Magnuson J."/>
            <person name="Mondo S."/>
            <person name="Nolan M."/>
            <person name="Ohm R."/>
            <person name="Pangilinan J."/>
            <person name="Park H.-J."/>
            <person name="Ramirez L."/>
            <person name="Alfaro M."/>
            <person name="Sun H."/>
            <person name="Tritt A."/>
            <person name="Yoshinaga Y."/>
            <person name="Zwiers L.-H."/>
            <person name="Turgeon B."/>
            <person name="Goodwin S."/>
            <person name="Spatafora J."/>
            <person name="Crous P."/>
            <person name="Grigoriev I."/>
        </authorList>
    </citation>
    <scope>NUCLEOTIDE SEQUENCE</scope>
    <source>
        <strain evidence="1">CBS 183.55</strain>
    </source>
</reference>
<dbReference type="RefSeq" id="XP_033451228.1">
    <property type="nucleotide sequence ID" value="XM_033589698.1"/>
</dbReference>
<proteinExistence type="predicted"/>
<evidence type="ECO:0000313" key="2">
    <source>
        <dbReference type="Proteomes" id="UP000800082"/>
    </source>
</evidence>
<sequence length="139" mass="14924">MSMVRKYNTAGTAPGLTLTLTTTHTHPCINFRPASVLTALRAPCNATRTLVILTSCRPAYDYDLPGAVIETHSQLGEWKVPPWQAAAARAYTLGSEDMLRSGGDVLATRVQVNGDGADFGTTWVICVDASIRVCVRVCV</sequence>
<protein>
    <submittedName>
        <fullName evidence="1">Uncharacterized protein</fullName>
    </submittedName>
</protein>
<dbReference type="GeneID" id="54347346"/>